<keyword evidence="14" id="KW-0496">Mitochondrion</keyword>
<dbReference type="FunFam" id="3.30.450.20:FF:000042">
    <property type="entry name" value="hypoxia-inducible factor 3-alpha isoform X1"/>
    <property type="match status" value="1"/>
</dbReference>
<dbReference type="PROSITE" id="PS50112">
    <property type="entry name" value="PAS"/>
    <property type="match status" value="2"/>
</dbReference>
<evidence type="ECO:0000256" key="7">
    <source>
        <dbReference type="ARBA" id="ARBA00022499"/>
    </source>
</evidence>
<evidence type="ECO:0000256" key="8">
    <source>
        <dbReference type="ARBA" id="ARBA00022657"/>
    </source>
</evidence>
<keyword evidence="4" id="KW-0217">Developmental protein</keyword>
<evidence type="ECO:0000256" key="10">
    <source>
        <dbReference type="ARBA" id="ARBA00022737"/>
    </source>
</evidence>
<dbReference type="InterPro" id="IPR035965">
    <property type="entry name" value="PAS-like_dom_sf"/>
</dbReference>
<keyword evidence="15" id="KW-0804">Transcription</keyword>
<evidence type="ECO:0000256" key="11">
    <source>
        <dbReference type="ARBA" id="ARBA00022843"/>
    </source>
</evidence>
<dbReference type="GO" id="GO:0000977">
    <property type="term" value="F:RNA polymerase II transcription regulatory region sequence-specific DNA binding"/>
    <property type="evidence" value="ECO:0007669"/>
    <property type="project" value="TreeGrafter"/>
</dbReference>
<evidence type="ECO:0000256" key="1">
    <source>
        <dbReference type="ARBA" id="ARBA00004123"/>
    </source>
</evidence>
<evidence type="ECO:0000256" key="19">
    <source>
        <dbReference type="ARBA" id="ARBA00077359"/>
    </source>
</evidence>
<evidence type="ECO:0000259" key="21">
    <source>
        <dbReference type="PROSITE" id="PS50112"/>
    </source>
</evidence>
<evidence type="ECO:0000259" key="22">
    <source>
        <dbReference type="PROSITE" id="PS50888"/>
    </source>
</evidence>
<dbReference type="GO" id="GO:0000981">
    <property type="term" value="F:DNA-binding transcription factor activity, RNA polymerase II-specific"/>
    <property type="evidence" value="ECO:0007669"/>
    <property type="project" value="TreeGrafter"/>
</dbReference>
<feature type="domain" description="BHLH" evidence="22">
    <location>
        <begin position="11"/>
        <end position="64"/>
    </location>
</feature>
<evidence type="ECO:0000256" key="6">
    <source>
        <dbReference type="ARBA" id="ARBA00022491"/>
    </source>
</evidence>
<evidence type="ECO:0000256" key="9">
    <source>
        <dbReference type="ARBA" id="ARBA00022703"/>
    </source>
</evidence>
<evidence type="ECO:0000256" key="14">
    <source>
        <dbReference type="ARBA" id="ARBA00023128"/>
    </source>
</evidence>
<evidence type="ECO:0000256" key="2">
    <source>
        <dbReference type="ARBA" id="ARBA00004173"/>
    </source>
</evidence>
<protein>
    <recommendedName>
        <fullName evidence="18">Hypoxia-inducible factor 3-alpha</fullName>
    </recommendedName>
    <alternativeName>
        <fullName evidence="19">HIF3-alpha-1</fullName>
    </alternativeName>
</protein>
<evidence type="ECO:0000313" key="24">
    <source>
        <dbReference type="Proteomes" id="UP000527355"/>
    </source>
</evidence>
<dbReference type="GO" id="GO:0005739">
    <property type="term" value="C:mitochondrion"/>
    <property type="evidence" value="ECO:0007669"/>
    <property type="project" value="UniProtKB-SubCell"/>
</dbReference>
<dbReference type="Pfam" id="PF23171">
    <property type="entry name" value="bHLH_HIF1A"/>
    <property type="match status" value="1"/>
</dbReference>
<keyword evidence="12" id="KW-0805">Transcription regulation</keyword>
<dbReference type="SMART" id="SM00353">
    <property type="entry name" value="HLH"/>
    <property type="match status" value="1"/>
</dbReference>
<dbReference type="FunFam" id="4.10.280.10:FF:000076">
    <property type="entry name" value="hypoxia-inducible factor 3-alpha isoform X1"/>
    <property type="match status" value="1"/>
</dbReference>
<sequence>MWQRPTSSTELRKEKSRDAARSRRSQETEVLYQLAHTLPFARGVSAHLDKASIMRLTISYLRMHRLCAAGEWSQVGTGLEPLDACYLKALEGFVMVLTAEGDMAYLSENVSKHLGLSQLELIGHSIFDFIHPCDQEELQDALTPRHSLSRRKPEAPTERCFSLRMKSTLTSRGRTLNLKAAAWKVLHCSGHLRVYKPPAQTSSAGSPNLEPPLQCLVLICEAIPHPDSLEPPLGRGAFLSRHSLDMKFTYCDERIADVAGYSPDDLIGCSAYEYIHALDSDAVGRSIHTLLSKGQAVTGRYRFLARSGGYLWTQTQATVVSGGRGPQSESIVCVHFLISRVEETGVVLSLQQTERRSRRPLQPATPSQKDTPNPRASLDVSGPRILAFLHPPALSEATLAADPRRFCSPDLRRLLAPILDGTAVAATPSAPPATRRPPSPLPADLPDEPPVDTENAHKVLASGRDLEAVETDLATAQDGDALDLEMLAPYISMDDDFQLNSSEHLPRLYHRPLGVAPRPRARSFHGLSPPTPEPSLLPRWGSDPRLSCSSPSRRDTSAPSMAGARKRTLARSSEDEAEGAELLGVRPPKRSPSLRPENFLLPPLSLNFLLTGPAPGRQQDPSTHLLELNEPLGMGPSLLCLYPDEDATQRKSHFQPVTSLTQAH</sequence>
<evidence type="ECO:0000256" key="3">
    <source>
        <dbReference type="ARBA" id="ARBA00004496"/>
    </source>
</evidence>
<evidence type="ECO:0000256" key="5">
    <source>
        <dbReference type="ARBA" id="ARBA00022490"/>
    </source>
</evidence>
<evidence type="ECO:0000256" key="12">
    <source>
        <dbReference type="ARBA" id="ARBA00023015"/>
    </source>
</evidence>
<dbReference type="Pfam" id="PF00989">
    <property type="entry name" value="PAS"/>
    <property type="match status" value="1"/>
</dbReference>
<dbReference type="EMBL" id="JABWUV010000034">
    <property type="protein sequence ID" value="KAF6272658.1"/>
    <property type="molecule type" value="Genomic_DNA"/>
</dbReference>
<feature type="region of interest" description="Disordered" evidence="20">
    <location>
        <begin position="425"/>
        <end position="453"/>
    </location>
</feature>
<feature type="domain" description="PAS" evidence="21">
    <location>
        <begin position="243"/>
        <end position="294"/>
    </location>
</feature>
<dbReference type="SUPFAM" id="SSF55785">
    <property type="entry name" value="PYP-like sensor domain (PAS domain)"/>
    <property type="match status" value="2"/>
</dbReference>
<dbReference type="InterPro" id="IPR000014">
    <property type="entry name" value="PAS"/>
</dbReference>
<dbReference type="CDD" id="cd00130">
    <property type="entry name" value="PAS"/>
    <property type="match status" value="2"/>
</dbReference>
<feature type="domain" description="PAS" evidence="21">
    <location>
        <begin position="87"/>
        <end position="151"/>
    </location>
</feature>
<dbReference type="AlphaFoldDB" id="A0A7J7R975"/>
<keyword evidence="5" id="KW-0963">Cytoplasm</keyword>
<feature type="region of interest" description="Disordered" evidence="20">
    <location>
        <begin position="520"/>
        <end position="598"/>
    </location>
</feature>
<dbReference type="Gene3D" id="4.10.280.10">
    <property type="entry name" value="Helix-loop-helix DNA-binding domain"/>
    <property type="match status" value="1"/>
</dbReference>
<dbReference type="GO" id="GO:0001525">
    <property type="term" value="P:angiogenesis"/>
    <property type="evidence" value="ECO:0007669"/>
    <property type="project" value="UniProtKB-KW"/>
</dbReference>
<dbReference type="GO" id="GO:0071456">
    <property type="term" value="P:cellular response to hypoxia"/>
    <property type="evidence" value="ECO:0007669"/>
    <property type="project" value="TreeGrafter"/>
</dbReference>
<dbReference type="Gene3D" id="3.30.450.20">
    <property type="entry name" value="PAS domain"/>
    <property type="match status" value="2"/>
</dbReference>
<evidence type="ECO:0000256" key="20">
    <source>
        <dbReference type="SAM" id="MobiDB-lite"/>
    </source>
</evidence>
<dbReference type="Proteomes" id="UP000527355">
    <property type="component" value="Unassembled WGS sequence"/>
</dbReference>
<evidence type="ECO:0000256" key="13">
    <source>
        <dbReference type="ARBA" id="ARBA00023016"/>
    </source>
</evidence>
<dbReference type="FunFam" id="3.30.450.20:FF:000005">
    <property type="entry name" value="Hypoxia-inducible factor 1 subunit alpha"/>
    <property type="match status" value="1"/>
</dbReference>
<dbReference type="PROSITE" id="PS50888">
    <property type="entry name" value="BHLH"/>
    <property type="match status" value="1"/>
</dbReference>
<evidence type="ECO:0000256" key="16">
    <source>
        <dbReference type="ARBA" id="ARBA00023242"/>
    </source>
</evidence>
<dbReference type="Pfam" id="PF11413">
    <property type="entry name" value="HIF-1"/>
    <property type="match status" value="1"/>
</dbReference>
<dbReference type="InterPro" id="IPR011598">
    <property type="entry name" value="bHLH_dom"/>
</dbReference>
<dbReference type="GO" id="GO:0046983">
    <property type="term" value="F:protein dimerization activity"/>
    <property type="evidence" value="ECO:0007669"/>
    <property type="project" value="InterPro"/>
</dbReference>
<keyword evidence="17" id="KW-0379">Hydroxylation</keyword>
<evidence type="ECO:0000256" key="18">
    <source>
        <dbReference type="ARBA" id="ARBA00068506"/>
    </source>
</evidence>
<proteinExistence type="predicted"/>
<gene>
    <name evidence="23" type="ORF">mMyoMyo1_006297</name>
</gene>
<dbReference type="PANTHER" id="PTHR23043:SF18">
    <property type="entry name" value="HYPOXIA-INDUCIBLE FACTOR 3-ALPHA"/>
    <property type="match status" value="1"/>
</dbReference>
<comment type="subcellular location">
    <subcellularLocation>
        <location evidence="3">Cytoplasm</location>
    </subcellularLocation>
    <subcellularLocation>
        <location evidence="2">Mitochondrion</location>
    </subcellularLocation>
    <subcellularLocation>
        <location evidence="1">Nucleus</location>
    </subcellularLocation>
</comment>
<reference evidence="23 24" key="1">
    <citation type="journal article" date="2020" name="Nature">
        <title>Six reference-quality genomes reveal evolution of bat adaptations.</title>
        <authorList>
            <person name="Jebb D."/>
            <person name="Huang Z."/>
            <person name="Pippel M."/>
            <person name="Hughes G.M."/>
            <person name="Lavrichenko K."/>
            <person name="Devanna P."/>
            <person name="Winkler S."/>
            <person name="Jermiin L.S."/>
            <person name="Skirmuntt E.C."/>
            <person name="Katzourakis A."/>
            <person name="Burkitt-Gray L."/>
            <person name="Ray D.A."/>
            <person name="Sullivan K.A.M."/>
            <person name="Roscito J.G."/>
            <person name="Kirilenko B.M."/>
            <person name="Davalos L.M."/>
            <person name="Corthals A.P."/>
            <person name="Power M.L."/>
            <person name="Jones G."/>
            <person name="Ransome R.D."/>
            <person name="Dechmann D.K.N."/>
            <person name="Locatelli A.G."/>
            <person name="Puechmaille S.J."/>
            <person name="Fedrigo O."/>
            <person name="Jarvis E.D."/>
            <person name="Hiller M."/>
            <person name="Vernes S.C."/>
            <person name="Myers E.W."/>
            <person name="Teeling E.C."/>
        </authorList>
    </citation>
    <scope>NUCLEOTIDE SEQUENCE [LARGE SCALE GENOMIC DNA]</scope>
    <source>
        <strain evidence="23">MMyoMyo1</strain>
        <tissue evidence="23">Flight muscle</tissue>
    </source>
</reference>
<evidence type="ECO:0000256" key="4">
    <source>
        <dbReference type="ARBA" id="ARBA00022473"/>
    </source>
</evidence>
<keyword evidence="11" id="KW-0832">Ubl conjugation</keyword>
<evidence type="ECO:0000256" key="15">
    <source>
        <dbReference type="ARBA" id="ARBA00023163"/>
    </source>
</evidence>
<dbReference type="VEuPathDB" id="HostDB:GeneID_118652822"/>
<keyword evidence="13" id="KW-0346">Stress response</keyword>
<dbReference type="SUPFAM" id="SSF47459">
    <property type="entry name" value="HLH, helix-loop-helix DNA-binding domain"/>
    <property type="match status" value="1"/>
</dbReference>
<accession>A0A7J7R975</accession>
<keyword evidence="8" id="KW-0037">Angiogenesis</keyword>
<keyword evidence="9" id="KW-0053">Apoptosis</keyword>
<dbReference type="InterPro" id="IPR021537">
    <property type="entry name" value="HIF_alpha-like"/>
</dbReference>
<feature type="region of interest" description="Disordered" evidence="20">
    <location>
        <begin position="350"/>
        <end position="379"/>
    </location>
</feature>
<dbReference type="SMART" id="SM00091">
    <property type="entry name" value="PAS"/>
    <property type="match status" value="2"/>
</dbReference>
<comment type="caution">
    <text evidence="23">The sequence shown here is derived from an EMBL/GenBank/DDBJ whole genome shotgun (WGS) entry which is preliminary data.</text>
</comment>
<organism evidence="23 24">
    <name type="scientific">Myotis myotis</name>
    <name type="common">Greater mouse-eared bat</name>
    <name type="synonym">Vespertilio myotis</name>
    <dbReference type="NCBI Taxonomy" id="51298"/>
    <lineage>
        <taxon>Eukaryota</taxon>
        <taxon>Metazoa</taxon>
        <taxon>Chordata</taxon>
        <taxon>Craniata</taxon>
        <taxon>Vertebrata</taxon>
        <taxon>Euteleostomi</taxon>
        <taxon>Mammalia</taxon>
        <taxon>Eutheria</taxon>
        <taxon>Laurasiatheria</taxon>
        <taxon>Chiroptera</taxon>
        <taxon>Yangochiroptera</taxon>
        <taxon>Vespertilionidae</taxon>
        <taxon>Myotis</taxon>
    </lineage>
</organism>
<keyword evidence="6" id="KW-0678">Repressor</keyword>
<evidence type="ECO:0000256" key="17">
    <source>
        <dbReference type="ARBA" id="ARBA00023278"/>
    </source>
</evidence>
<feature type="region of interest" description="Disordered" evidence="20">
    <location>
        <begin position="1"/>
        <end position="24"/>
    </location>
</feature>
<evidence type="ECO:0000313" key="23">
    <source>
        <dbReference type="EMBL" id="KAF6272658.1"/>
    </source>
</evidence>
<dbReference type="GO" id="GO:0005634">
    <property type="term" value="C:nucleus"/>
    <property type="evidence" value="ECO:0007669"/>
    <property type="project" value="UniProtKB-SubCell"/>
</dbReference>
<dbReference type="PANTHER" id="PTHR23043">
    <property type="entry name" value="HYPOXIA-INDUCIBLE FACTOR 1 ALPHA"/>
    <property type="match status" value="1"/>
</dbReference>
<feature type="compositionally biased region" description="Basic and acidic residues" evidence="20">
    <location>
        <begin position="10"/>
        <end position="24"/>
    </location>
</feature>
<keyword evidence="24" id="KW-1185">Reference proteome</keyword>
<keyword evidence="16" id="KW-0539">Nucleus</keyword>
<feature type="compositionally biased region" description="Pro residues" evidence="20">
    <location>
        <begin position="429"/>
        <end position="443"/>
    </location>
</feature>
<dbReference type="InterPro" id="IPR013767">
    <property type="entry name" value="PAS_fold"/>
</dbReference>
<dbReference type="InterPro" id="IPR036638">
    <property type="entry name" value="HLH_DNA-bd_sf"/>
</dbReference>
<dbReference type="GO" id="GO:0006915">
    <property type="term" value="P:apoptotic process"/>
    <property type="evidence" value="ECO:0007669"/>
    <property type="project" value="UniProtKB-KW"/>
</dbReference>
<dbReference type="Pfam" id="PF14598">
    <property type="entry name" value="PAS_11"/>
    <property type="match status" value="1"/>
</dbReference>
<keyword evidence="10" id="KW-0677">Repeat</keyword>
<name>A0A7J7R975_MYOMY</name>
<keyword evidence="7" id="KW-1017">Isopeptide bond</keyword>